<keyword evidence="5" id="KW-1185">Reference proteome</keyword>
<dbReference type="GO" id="GO:0046872">
    <property type="term" value="F:metal ion binding"/>
    <property type="evidence" value="ECO:0007669"/>
    <property type="project" value="UniProtKB-KW"/>
</dbReference>
<evidence type="ECO:0000256" key="2">
    <source>
        <dbReference type="ARBA" id="ARBA00022837"/>
    </source>
</evidence>
<evidence type="ECO:0000259" key="3">
    <source>
        <dbReference type="PROSITE" id="PS50004"/>
    </source>
</evidence>
<dbReference type="EMBL" id="JAMFTS010000001">
    <property type="protein sequence ID" value="KAJ4806175.1"/>
    <property type="molecule type" value="Genomic_DNA"/>
</dbReference>
<dbReference type="InterPro" id="IPR035892">
    <property type="entry name" value="C2_domain_sf"/>
</dbReference>
<dbReference type="Proteomes" id="UP001140206">
    <property type="component" value="Chromosome 1"/>
</dbReference>
<evidence type="ECO:0000313" key="5">
    <source>
        <dbReference type="Proteomes" id="UP001140206"/>
    </source>
</evidence>
<sequence length="233" mass="26134">MVQGTLQVLLVSAKKLHNSEFWGKMDPYAILKCRSHEQKSSVATDAGTEPEWNESFVFTVTDDTTELFVKLMDKDNFSADDFLGEARIPLAPVFEAGNYPPTVYRVVKEQKYCGEVKVALTFTPSDMVEHKPVRKTVACHRKSLVAGNSLLWIDYFLLGQIFLNLFLNEKSSSNLIVVKPYEKAPMRNLDGVLPESAYDVVFSALFPFLPPNEGVILDDYEALIIIDLKGTSS</sequence>
<accession>A0AAV8GRD8</accession>
<dbReference type="Gene3D" id="2.60.40.150">
    <property type="entry name" value="C2 domain"/>
    <property type="match status" value="1"/>
</dbReference>
<keyword evidence="2" id="KW-0106">Calcium</keyword>
<evidence type="ECO:0000256" key="1">
    <source>
        <dbReference type="ARBA" id="ARBA00022723"/>
    </source>
</evidence>
<organism evidence="4 5">
    <name type="scientific">Rhynchospora pubera</name>
    <dbReference type="NCBI Taxonomy" id="906938"/>
    <lineage>
        <taxon>Eukaryota</taxon>
        <taxon>Viridiplantae</taxon>
        <taxon>Streptophyta</taxon>
        <taxon>Embryophyta</taxon>
        <taxon>Tracheophyta</taxon>
        <taxon>Spermatophyta</taxon>
        <taxon>Magnoliopsida</taxon>
        <taxon>Liliopsida</taxon>
        <taxon>Poales</taxon>
        <taxon>Cyperaceae</taxon>
        <taxon>Cyperoideae</taxon>
        <taxon>Rhynchosporeae</taxon>
        <taxon>Rhynchospora</taxon>
    </lineage>
</organism>
<dbReference type="SUPFAM" id="SSF49562">
    <property type="entry name" value="C2 domain (Calcium/lipid-binding domain, CaLB)"/>
    <property type="match status" value="1"/>
</dbReference>
<protein>
    <submittedName>
        <fullName evidence="4">Calcium-dependent lipid-binding (CaLB domain) family protein</fullName>
    </submittedName>
</protein>
<dbReference type="Pfam" id="PF00168">
    <property type="entry name" value="C2"/>
    <property type="match status" value="1"/>
</dbReference>
<dbReference type="AlphaFoldDB" id="A0AAV8GRD8"/>
<reference evidence="4" key="1">
    <citation type="submission" date="2022-08" db="EMBL/GenBank/DDBJ databases">
        <authorList>
            <person name="Marques A."/>
        </authorList>
    </citation>
    <scope>NUCLEOTIDE SEQUENCE</scope>
    <source>
        <strain evidence="4">RhyPub2mFocal</strain>
        <tissue evidence="4">Leaves</tissue>
    </source>
</reference>
<dbReference type="PANTHER" id="PTHR46502:SF17">
    <property type="entry name" value="OS04G0682100 PROTEIN"/>
    <property type="match status" value="1"/>
</dbReference>
<dbReference type="InterPro" id="IPR000008">
    <property type="entry name" value="C2_dom"/>
</dbReference>
<dbReference type="SMART" id="SM00239">
    <property type="entry name" value="C2"/>
    <property type="match status" value="1"/>
</dbReference>
<proteinExistence type="predicted"/>
<evidence type="ECO:0000313" key="4">
    <source>
        <dbReference type="EMBL" id="KAJ4806175.1"/>
    </source>
</evidence>
<comment type="caution">
    <text evidence="4">The sequence shown here is derived from an EMBL/GenBank/DDBJ whole genome shotgun (WGS) entry which is preliminary data.</text>
</comment>
<gene>
    <name evidence="4" type="ORF">LUZ62_018741</name>
</gene>
<dbReference type="PROSITE" id="PS50004">
    <property type="entry name" value="C2"/>
    <property type="match status" value="1"/>
</dbReference>
<dbReference type="PANTHER" id="PTHR46502">
    <property type="entry name" value="C2 DOMAIN-CONTAINING"/>
    <property type="match status" value="1"/>
</dbReference>
<name>A0AAV8GRD8_9POAL</name>
<keyword evidence="1" id="KW-0479">Metal-binding</keyword>
<feature type="domain" description="C2" evidence="3">
    <location>
        <begin position="1"/>
        <end position="103"/>
    </location>
</feature>